<dbReference type="SUPFAM" id="SSF159042">
    <property type="entry name" value="Plus3-like"/>
    <property type="match status" value="1"/>
</dbReference>
<evidence type="ECO:0000256" key="2">
    <source>
        <dbReference type="ARBA" id="ARBA00023015"/>
    </source>
</evidence>
<gene>
    <name evidence="7" type="ORF">SmJEL517_g02971</name>
</gene>
<dbReference type="PROSITE" id="PS51360">
    <property type="entry name" value="PLUS3"/>
    <property type="match status" value="1"/>
</dbReference>
<dbReference type="PANTHER" id="PTHR13115:SF8">
    <property type="entry name" value="RNA POLYMERASE-ASSOCIATED PROTEIN RTF1 HOMOLOG"/>
    <property type="match status" value="1"/>
</dbReference>
<dbReference type="EMBL" id="QEAO01000014">
    <property type="protein sequence ID" value="TPX34396.1"/>
    <property type="molecule type" value="Genomic_DNA"/>
</dbReference>
<name>A0A507C8S9_9FUNG</name>
<feature type="compositionally biased region" description="Polar residues" evidence="5">
    <location>
        <begin position="543"/>
        <end position="560"/>
    </location>
</feature>
<feature type="compositionally biased region" description="Basic and acidic residues" evidence="5">
    <location>
        <begin position="212"/>
        <end position="223"/>
    </location>
</feature>
<dbReference type="PANTHER" id="PTHR13115">
    <property type="entry name" value="RNA POLYMERASE-ASSOCIATED PROTEIN RTF1 HOMOLOG"/>
    <property type="match status" value="1"/>
</dbReference>
<dbReference type="STRING" id="1806994.A0A507C8S9"/>
<dbReference type="Proteomes" id="UP000319731">
    <property type="component" value="Unassembled WGS sequence"/>
</dbReference>
<keyword evidence="8" id="KW-1185">Reference proteome</keyword>
<evidence type="ECO:0000256" key="1">
    <source>
        <dbReference type="ARBA" id="ARBA00004123"/>
    </source>
</evidence>
<dbReference type="AlphaFoldDB" id="A0A507C8S9"/>
<feature type="compositionally biased region" description="Acidic residues" evidence="5">
    <location>
        <begin position="88"/>
        <end position="102"/>
    </location>
</feature>
<feature type="compositionally biased region" description="Polar residues" evidence="5">
    <location>
        <begin position="500"/>
        <end position="521"/>
    </location>
</feature>
<dbReference type="SMART" id="SM00719">
    <property type="entry name" value="Plus3"/>
    <property type="match status" value="1"/>
</dbReference>
<dbReference type="Gene3D" id="3.90.70.200">
    <property type="entry name" value="Plus-3 domain"/>
    <property type="match status" value="1"/>
</dbReference>
<feature type="compositionally biased region" description="Basic and acidic residues" evidence="5">
    <location>
        <begin position="157"/>
        <end position="176"/>
    </location>
</feature>
<dbReference type="GO" id="GO:0016593">
    <property type="term" value="C:Cdc73/Paf1 complex"/>
    <property type="evidence" value="ECO:0007669"/>
    <property type="project" value="TreeGrafter"/>
</dbReference>
<feature type="domain" description="Plus3" evidence="6">
    <location>
        <begin position="232"/>
        <end position="365"/>
    </location>
</feature>
<comment type="subcellular location">
    <subcellularLocation>
        <location evidence="1">Nucleus</location>
    </subcellularLocation>
</comment>
<evidence type="ECO:0000313" key="8">
    <source>
        <dbReference type="Proteomes" id="UP000319731"/>
    </source>
</evidence>
<evidence type="ECO:0000256" key="5">
    <source>
        <dbReference type="SAM" id="MobiDB-lite"/>
    </source>
</evidence>
<evidence type="ECO:0000259" key="6">
    <source>
        <dbReference type="PROSITE" id="PS51360"/>
    </source>
</evidence>
<protein>
    <recommendedName>
        <fullName evidence="6">Plus3 domain-containing protein</fullName>
    </recommendedName>
</protein>
<organism evidence="7 8">
    <name type="scientific">Synchytrium microbalum</name>
    <dbReference type="NCBI Taxonomy" id="1806994"/>
    <lineage>
        <taxon>Eukaryota</taxon>
        <taxon>Fungi</taxon>
        <taxon>Fungi incertae sedis</taxon>
        <taxon>Chytridiomycota</taxon>
        <taxon>Chytridiomycota incertae sedis</taxon>
        <taxon>Chytridiomycetes</taxon>
        <taxon>Synchytriales</taxon>
        <taxon>Synchytriaceae</taxon>
        <taxon>Synchytrium</taxon>
    </lineage>
</organism>
<feature type="compositionally biased region" description="Low complexity" evidence="5">
    <location>
        <begin position="567"/>
        <end position="589"/>
    </location>
</feature>
<accession>A0A507C8S9</accession>
<evidence type="ECO:0000256" key="4">
    <source>
        <dbReference type="ARBA" id="ARBA00023242"/>
    </source>
</evidence>
<feature type="compositionally biased region" description="Polar residues" evidence="5">
    <location>
        <begin position="64"/>
        <end position="74"/>
    </location>
</feature>
<evidence type="ECO:0000313" key="7">
    <source>
        <dbReference type="EMBL" id="TPX34396.1"/>
    </source>
</evidence>
<feature type="region of interest" description="Disordered" evidence="5">
    <location>
        <begin position="157"/>
        <end position="223"/>
    </location>
</feature>
<feature type="compositionally biased region" description="Basic residues" evidence="5">
    <location>
        <begin position="181"/>
        <end position="190"/>
    </location>
</feature>
<dbReference type="Pfam" id="PF03126">
    <property type="entry name" value="Plus-3"/>
    <property type="match status" value="1"/>
</dbReference>
<feature type="compositionally biased region" description="Basic and acidic residues" evidence="5">
    <location>
        <begin position="103"/>
        <end position="132"/>
    </location>
</feature>
<dbReference type="GO" id="GO:0003677">
    <property type="term" value="F:DNA binding"/>
    <property type="evidence" value="ECO:0007669"/>
    <property type="project" value="InterPro"/>
</dbReference>
<proteinExistence type="predicted"/>
<feature type="region of interest" description="Disordered" evidence="5">
    <location>
        <begin position="1"/>
        <end position="132"/>
    </location>
</feature>
<comment type="caution">
    <text evidence="7">The sequence shown here is derived from an EMBL/GenBank/DDBJ whole genome shotgun (WGS) entry which is preliminary data.</text>
</comment>
<feature type="region of interest" description="Disordered" evidence="5">
    <location>
        <begin position="486"/>
        <end position="592"/>
    </location>
</feature>
<feature type="compositionally biased region" description="Acidic residues" evidence="5">
    <location>
        <begin position="42"/>
        <end position="60"/>
    </location>
</feature>
<dbReference type="InterPro" id="IPR004343">
    <property type="entry name" value="Plus-3_dom"/>
</dbReference>
<dbReference type="OrthoDB" id="166375at2759"/>
<sequence>MEDDDDFLALAFGSKGRSGNKNKRRREVSSSDESDSSKTEGEYDDEQDAKGEDDDNEDDYDSPRFSSLKSNTSKQPKKSKERRSRAQDDDDEGESDREDESVDAMRKKIRMYDDRGYGNSEDRDKLSKMPEFEREQILAERLDQKQQWQERLEVKERLQQVQQDARRSSRKVESKVSKNLSKLKKERKSSKAAASESSSRKKKKYSDDDDSDSKYGDSDDDKKKGSLPVAIEIKLEDLRSIQIRRSDIQKWVFHPFFKSLVTGCVARLGLGLDPQGNNAYRLVVITDTQESNNPYKLDDGFVVNQEIKVSHGKSSKTFKMATVSNEWITQAEFDRWKKTMEVDGLKLMSVKDVTRKKQEIKSRRERALTSEEITLETNARRQFNVVAHTIREKATLQRLQEEATKVDNKVAADRYKMQLERLEYAMEEEKRRQIEKARHLDQINDANRKKNVQEVKAAEVAAVQAKLEKGDSGLDPFARRRTLNFRMLGKEKSPEKSPSLGPTPNTSTTETNGNPQSSPSKPSSLRPASMSPLPMPSPARKIMNSQKELGSSPGYSNNGATPPVLMGSSGAAVVSSSNGNSSTTASAVAFKVKPPSIKVVADDDEDDSFLDSLDL</sequence>
<keyword evidence="4" id="KW-0539">Nucleus</keyword>
<dbReference type="GeneID" id="42004196"/>
<reference evidence="7 8" key="1">
    <citation type="journal article" date="2019" name="Sci. Rep.">
        <title>Comparative genomics of chytrid fungi reveal insights into the obligate biotrophic and pathogenic lifestyle of Synchytrium endobioticum.</title>
        <authorList>
            <person name="van de Vossenberg B.T.L.H."/>
            <person name="Warris S."/>
            <person name="Nguyen H.D.T."/>
            <person name="van Gent-Pelzer M.P.E."/>
            <person name="Joly D.L."/>
            <person name="van de Geest H.C."/>
            <person name="Bonants P.J.M."/>
            <person name="Smith D.S."/>
            <person name="Levesque C.A."/>
            <person name="van der Lee T.A.J."/>
        </authorList>
    </citation>
    <scope>NUCLEOTIDE SEQUENCE [LARGE SCALE GENOMIC DNA]</scope>
    <source>
        <strain evidence="7 8">JEL517</strain>
    </source>
</reference>
<dbReference type="RefSeq" id="XP_031025160.1">
    <property type="nucleotide sequence ID" value="XM_031168899.1"/>
</dbReference>
<keyword evidence="2" id="KW-0805">Transcription regulation</keyword>
<dbReference type="GO" id="GO:1990269">
    <property type="term" value="F:RNA polymerase II C-terminal domain phosphoserine binding"/>
    <property type="evidence" value="ECO:0007669"/>
    <property type="project" value="TreeGrafter"/>
</dbReference>
<dbReference type="InterPro" id="IPR036128">
    <property type="entry name" value="Plus3-like_sf"/>
</dbReference>
<evidence type="ECO:0000256" key="3">
    <source>
        <dbReference type="ARBA" id="ARBA00023163"/>
    </source>
</evidence>
<keyword evidence="3" id="KW-0804">Transcription</keyword>
<feature type="compositionally biased region" description="Low complexity" evidence="5">
    <location>
        <begin position="522"/>
        <end position="532"/>
    </location>
</feature>